<keyword evidence="1" id="KW-1133">Transmembrane helix</keyword>
<evidence type="ECO:0000313" key="2">
    <source>
        <dbReference type="EMBL" id="OPX45456.1"/>
    </source>
</evidence>
<keyword evidence="3" id="KW-1185">Reference proteome</keyword>
<dbReference type="AlphaFoldDB" id="A0A1V4SPR4"/>
<comment type="caution">
    <text evidence="2">The sequence shown here is derived from an EMBL/GenBank/DDBJ whole genome shotgun (WGS) entry which is preliminary data.</text>
</comment>
<reference evidence="2 3" key="1">
    <citation type="submission" date="2017-03" db="EMBL/GenBank/DDBJ databases">
        <title>Genome sequence of Clostridium hungatei DSM 14427.</title>
        <authorList>
            <person name="Poehlein A."/>
            <person name="Daniel R."/>
        </authorList>
    </citation>
    <scope>NUCLEOTIDE SEQUENCE [LARGE SCALE GENOMIC DNA]</scope>
    <source>
        <strain evidence="2 3">DSM 14427</strain>
    </source>
</reference>
<feature type="transmembrane region" description="Helical" evidence="1">
    <location>
        <begin position="5"/>
        <end position="26"/>
    </location>
</feature>
<dbReference type="Proteomes" id="UP000191554">
    <property type="component" value="Unassembled WGS sequence"/>
</dbReference>
<sequence>MKKNLLKLIIFAVIFVIGLIILMNSIQLGKNGVSNAMKLNGGVLDNYVMYYEQYITNYRFAGAILSILGGLGVVINISGKS</sequence>
<keyword evidence="1" id="KW-0812">Transmembrane</keyword>
<evidence type="ECO:0000256" key="1">
    <source>
        <dbReference type="SAM" id="Phobius"/>
    </source>
</evidence>
<gene>
    <name evidence="2" type="ORF">CLHUN_08260</name>
</gene>
<name>A0A1V4SPR4_RUMHU</name>
<evidence type="ECO:0000313" key="3">
    <source>
        <dbReference type="Proteomes" id="UP000191554"/>
    </source>
</evidence>
<feature type="transmembrane region" description="Helical" evidence="1">
    <location>
        <begin position="58"/>
        <end position="77"/>
    </location>
</feature>
<proteinExistence type="predicted"/>
<organism evidence="2 3">
    <name type="scientific">Ruminiclostridium hungatei</name>
    <name type="common">Clostridium hungatei</name>
    <dbReference type="NCBI Taxonomy" id="48256"/>
    <lineage>
        <taxon>Bacteria</taxon>
        <taxon>Bacillati</taxon>
        <taxon>Bacillota</taxon>
        <taxon>Clostridia</taxon>
        <taxon>Eubacteriales</taxon>
        <taxon>Oscillospiraceae</taxon>
        <taxon>Ruminiclostridium</taxon>
    </lineage>
</organism>
<protein>
    <submittedName>
        <fullName evidence="2">Uncharacterized protein</fullName>
    </submittedName>
</protein>
<dbReference type="RefSeq" id="WP_080063293.1">
    <property type="nucleotide sequence ID" value="NZ_MZGX01000004.1"/>
</dbReference>
<keyword evidence="1" id="KW-0472">Membrane</keyword>
<dbReference type="EMBL" id="MZGX01000004">
    <property type="protein sequence ID" value="OPX45456.1"/>
    <property type="molecule type" value="Genomic_DNA"/>
</dbReference>
<accession>A0A1V4SPR4</accession>